<feature type="non-terminal residue" evidence="2">
    <location>
        <position position="1"/>
    </location>
</feature>
<dbReference type="InterPro" id="IPR016187">
    <property type="entry name" value="CTDL_fold"/>
</dbReference>
<dbReference type="PROSITE" id="PS50041">
    <property type="entry name" value="C_TYPE_LECTIN_2"/>
    <property type="match status" value="1"/>
</dbReference>
<gene>
    <name evidence="2" type="ORF">MNOR_LOCUS23434</name>
</gene>
<dbReference type="Pfam" id="PF00059">
    <property type="entry name" value="Lectin_C"/>
    <property type="match status" value="1"/>
</dbReference>
<evidence type="ECO:0000313" key="2">
    <source>
        <dbReference type="EMBL" id="CAL4122712.1"/>
    </source>
</evidence>
<dbReference type="SUPFAM" id="SSF56436">
    <property type="entry name" value="C-type lectin-like"/>
    <property type="match status" value="1"/>
</dbReference>
<dbReference type="AlphaFoldDB" id="A0AAV2RH92"/>
<accession>A0AAV2RH92</accession>
<dbReference type="PANTHER" id="PTHR22803">
    <property type="entry name" value="MANNOSE, PHOSPHOLIPASE, LECTIN RECEPTOR RELATED"/>
    <property type="match status" value="1"/>
</dbReference>
<proteinExistence type="predicted"/>
<protein>
    <recommendedName>
        <fullName evidence="1">C-type lectin domain-containing protein</fullName>
    </recommendedName>
</protein>
<dbReference type="InterPro" id="IPR001304">
    <property type="entry name" value="C-type_lectin-like"/>
</dbReference>
<evidence type="ECO:0000313" key="3">
    <source>
        <dbReference type="Proteomes" id="UP001497623"/>
    </source>
</evidence>
<comment type="caution">
    <text evidence="2">The sequence shown here is derived from an EMBL/GenBank/DDBJ whole genome shotgun (WGS) entry which is preliminary data.</text>
</comment>
<dbReference type="InterPro" id="IPR050111">
    <property type="entry name" value="C-type_lectin/snaclec_domain"/>
</dbReference>
<dbReference type="CDD" id="cd00037">
    <property type="entry name" value="CLECT"/>
    <property type="match status" value="1"/>
</dbReference>
<dbReference type="SMART" id="SM00034">
    <property type="entry name" value="CLECT"/>
    <property type="match status" value="1"/>
</dbReference>
<dbReference type="EMBL" id="CAXKWB010020649">
    <property type="protein sequence ID" value="CAL4122712.1"/>
    <property type="molecule type" value="Genomic_DNA"/>
</dbReference>
<evidence type="ECO:0000259" key="1">
    <source>
        <dbReference type="PROSITE" id="PS50041"/>
    </source>
</evidence>
<feature type="domain" description="C-type lectin" evidence="1">
    <location>
        <begin position="10"/>
        <end position="143"/>
    </location>
</feature>
<sequence>SCLAPWTEYDGKYCFLFSSMLGITHTWWDAQEYCHAHGWLNDLAVIRRDLEEYLIIADFMHTHSLNEMWVGASDLTSNKQWLWTDNTLVELTSPIWECGAPSSSTWRNCGALSSFTNATWLSGFDRKHLQDQDCERELFFVCQKDVHGSE</sequence>
<keyword evidence="3" id="KW-1185">Reference proteome</keyword>
<organism evidence="2 3">
    <name type="scientific">Meganyctiphanes norvegica</name>
    <name type="common">Northern krill</name>
    <name type="synonym">Thysanopoda norvegica</name>
    <dbReference type="NCBI Taxonomy" id="48144"/>
    <lineage>
        <taxon>Eukaryota</taxon>
        <taxon>Metazoa</taxon>
        <taxon>Ecdysozoa</taxon>
        <taxon>Arthropoda</taxon>
        <taxon>Crustacea</taxon>
        <taxon>Multicrustacea</taxon>
        <taxon>Malacostraca</taxon>
        <taxon>Eumalacostraca</taxon>
        <taxon>Eucarida</taxon>
        <taxon>Euphausiacea</taxon>
        <taxon>Euphausiidae</taxon>
        <taxon>Meganyctiphanes</taxon>
    </lineage>
</organism>
<reference evidence="2 3" key="1">
    <citation type="submission" date="2024-05" db="EMBL/GenBank/DDBJ databases">
        <authorList>
            <person name="Wallberg A."/>
        </authorList>
    </citation>
    <scope>NUCLEOTIDE SEQUENCE [LARGE SCALE GENOMIC DNA]</scope>
</reference>
<dbReference type="Proteomes" id="UP001497623">
    <property type="component" value="Unassembled WGS sequence"/>
</dbReference>
<dbReference type="InterPro" id="IPR016186">
    <property type="entry name" value="C-type_lectin-like/link_sf"/>
</dbReference>
<dbReference type="Gene3D" id="3.10.100.10">
    <property type="entry name" value="Mannose-Binding Protein A, subunit A"/>
    <property type="match status" value="1"/>
</dbReference>
<name>A0AAV2RH92_MEGNR</name>